<protein>
    <submittedName>
        <fullName evidence="2">PorV/PorQ family protein</fullName>
    </submittedName>
</protein>
<comment type="caution">
    <text evidence="2">The sequence shown here is derived from an EMBL/GenBank/DDBJ whole genome shotgun (WGS) entry which is preliminary data.</text>
</comment>
<gene>
    <name evidence="2" type="ORF">ENR23_07945</name>
</gene>
<feature type="chain" id="PRO_5032549107" evidence="1">
    <location>
        <begin position="28"/>
        <end position="347"/>
    </location>
</feature>
<name>A0A832MK00_UNCEI</name>
<dbReference type="EMBL" id="DSQF01000017">
    <property type="protein sequence ID" value="HGZ43340.1"/>
    <property type="molecule type" value="Genomic_DNA"/>
</dbReference>
<proteinExistence type="predicted"/>
<dbReference type="AlphaFoldDB" id="A0A832MK00"/>
<dbReference type="NCBIfam" id="NF033709">
    <property type="entry name" value="PorV_fam"/>
    <property type="match status" value="1"/>
</dbReference>
<reference evidence="2" key="1">
    <citation type="journal article" date="2020" name="mSystems">
        <title>Genome- and Community-Level Interaction Insights into Carbon Utilization and Element Cycling Functions of Hydrothermarchaeota in Hydrothermal Sediment.</title>
        <authorList>
            <person name="Zhou Z."/>
            <person name="Liu Y."/>
            <person name="Xu W."/>
            <person name="Pan J."/>
            <person name="Luo Z.H."/>
            <person name="Li M."/>
        </authorList>
    </citation>
    <scope>NUCLEOTIDE SEQUENCE [LARGE SCALE GENOMIC DNA]</scope>
    <source>
        <strain evidence="2">SpSt-381</strain>
    </source>
</reference>
<accession>A0A832MK00</accession>
<dbReference type="Gene3D" id="2.40.160.60">
    <property type="entry name" value="Outer membrane protein transport protein (OMPP1/FadL/TodX)"/>
    <property type="match status" value="1"/>
</dbReference>
<dbReference type="SUPFAM" id="SSF56935">
    <property type="entry name" value="Porins"/>
    <property type="match status" value="1"/>
</dbReference>
<evidence type="ECO:0000256" key="1">
    <source>
        <dbReference type="SAM" id="SignalP"/>
    </source>
</evidence>
<keyword evidence="1" id="KW-0732">Signal</keyword>
<organism evidence="2">
    <name type="scientific">Eiseniibacteriota bacterium</name>
    <dbReference type="NCBI Taxonomy" id="2212470"/>
    <lineage>
        <taxon>Bacteria</taxon>
        <taxon>Candidatus Eiseniibacteriota</taxon>
    </lineage>
</organism>
<sequence length="347" mass="36710">MERRIAVRAAAAVVALAAVTAAGPAAAQSKAGTTIGQFLLIEPSARVAAMGNAGVTLFDGVDALYYNPAAAAAVERASVVFSHSEWIADIDHDYIALALPFRTWGTFFGSVTSLGSGEMDVRTVDFPLGTGERFTVSNLALGVGYAREITDRFAVGGQANWLQETIWHNSLSAATLSIGTLYRVSANGLHLGSSLTHFGTNGRFDGRGLRISYDADPDRYGDNSQLPAVQYTDAFDVPVLFRVGVGMPIRLGRDARLRLAADAFHPSDDEESVSLGAELGYREVVAVRGGYQSLFLDGSETGLTAGIGVRGEIQDAAYRVDYAWADHGRLGDVHRLSFGVAFGGSGP</sequence>
<evidence type="ECO:0000313" key="2">
    <source>
        <dbReference type="EMBL" id="HGZ43340.1"/>
    </source>
</evidence>
<feature type="signal peptide" evidence="1">
    <location>
        <begin position="1"/>
        <end position="27"/>
    </location>
</feature>